<dbReference type="EMBL" id="CP016268">
    <property type="protein sequence ID" value="ANO52709.1"/>
    <property type="molecule type" value="Genomic_DNA"/>
</dbReference>
<dbReference type="InterPro" id="IPR008462">
    <property type="entry name" value="CsbD"/>
</dbReference>
<dbReference type="InterPro" id="IPR050423">
    <property type="entry name" value="UPF0337_stress_rsp"/>
</dbReference>
<gene>
    <name evidence="3" type="ORF">BA177_17270</name>
</gene>
<sequence length="67" mass="7796">MNEDTIKGNWNELKGKVKEQWGRLTDDEIEQIDGKSDQLVGAIQKHYGRSVDEAKREIDEWRSGVKH</sequence>
<accession>A0A193LJY1</accession>
<keyword evidence="4" id="KW-1185">Reference proteome</keyword>
<dbReference type="PIRSF" id="PIRSF039008">
    <property type="entry name" value="YjbJ"/>
    <property type="match status" value="1"/>
</dbReference>
<evidence type="ECO:0000313" key="4">
    <source>
        <dbReference type="Proteomes" id="UP000092695"/>
    </source>
</evidence>
<dbReference type="RefSeq" id="WP_068618298.1">
    <property type="nucleotide sequence ID" value="NZ_CP016268.1"/>
</dbReference>
<evidence type="ECO:0000259" key="2">
    <source>
        <dbReference type="Pfam" id="PF05532"/>
    </source>
</evidence>
<dbReference type="AlphaFoldDB" id="A0A193LJY1"/>
<dbReference type="InterPro" id="IPR036629">
    <property type="entry name" value="YjbJ_sf"/>
</dbReference>
<dbReference type="Pfam" id="PF05532">
    <property type="entry name" value="CsbD"/>
    <property type="match status" value="1"/>
</dbReference>
<dbReference type="STRING" id="1548547.BA177_17270"/>
<feature type="domain" description="CsbD-like" evidence="2">
    <location>
        <begin position="4"/>
        <end position="56"/>
    </location>
</feature>
<dbReference type="SUPFAM" id="SSF69047">
    <property type="entry name" value="Hypothetical protein YjbJ"/>
    <property type="match status" value="1"/>
</dbReference>
<evidence type="ECO:0000256" key="1">
    <source>
        <dbReference type="ARBA" id="ARBA00009129"/>
    </source>
</evidence>
<organism evidence="3 4">
    <name type="scientific">Woeseia oceani</name>
    <dbReference type="NCBI Taxonomy" id="1548547"/>
    <lineage>
        <taxon>Bacteria</taxon>
        <taxon>Pseudomonadati</taxon>
        <taxon>Pseudomonadota</taxon>
        <taxon>Gammaproteobacteria</taxon>
        <taxon>Woeseiales</taxon>
        <taxon>Woeseiaceae</taxon>
        <taxon>Woeseia</taxon>
    </lineage>
</organism>
<dbReference type="Proteomes" id="UP000092695">
    <property type="component" value="Chromosome"/>
</dbReference>
<evidence type="ECO:0000313" key="3">
    <source>
        <dbReference type="EMBL" id="ANO52709.1"/>
    </source>
</evidence>
<dbReference type="KEGG" id="woc:BA177_17270"/>
<dbReference type="Gene3D" id="1.10.1470.10">
    <property type="entry name" value="YjbJ"/>
    <property type="match status" value="1"/>
</dbReference>
<dbReference type="InterPro" id="IPR026042">
    <property type="entry name" value="YjbJ"/>
</dbReference>
<dbReference type="PANTHER" id="PTHR34977:SF1">
    <property type="entry name" value="UPF0337 PROTEIN YJBJ"/>
    <property type="match status" value="1"/>
</dbReference>
<dbReference type="OrthoDB" id="9796058at2"/>
<protein>
    <recommendedName>
        <fullName evidence="2">CsbD-like domain-containing protein</fullName>
    </recommendedName>
</protein>
<comment type="similarity">
    <text evidence="1">Belongs to the UPF0337 (CsbD) family.</text>
</comment>
<reference evidence="3 4" key="1">
    <citation type="submission" date="2016-06" db="EMBL/GenBank/DDBJ databases">
        <title>Complete genome sequence of a deep-branching marine Gamma Proteobacterium Woeseia oceani type strain XK5.</title>
        <authorList>
            <person name="Mu D."/>
            <person name="Du Z."/>
        </authorList>
    </citation>
    <scope>NUCLEOTIDE SEQUENCE [LARGE SCALE GENOMIC DNA]</scope>
    <source>
        <strain evidence="3 4">XK5</strain>
    </source>
</reference>
<dbReference type="PANTHER" id="PTHR34977">
    <property type="entry name" value="UPF0337 PROTEIN YJBJ"/>
    <property type="match status" value="1"/>
</dbReference>
<proteinExistence type="inferred from homology"/>
<name>A0A193LJY1_9GAMM</name>